<evidence type="ECO:0008006" key="5">
    <source>
        <dbReference type="Google" id="ProtNLM"/>
    </source>
</evidence>
<protein>
    <recommendedName>
        <fullName evidence="5">Ig-like domain-containing protein</fullName>
    </recommendedName>
</protein>
<feature type="coiled-coil region" evidence="1">
    <location>
        <begin position="119"/>
        <end position="146"/>
    </location>
</feature>
<sequence precursor="true">MRFISRVLTRLSVLALLLGLQVSAEDERKKPRSPKARAAIESFESELRDLAAIYDKFVTESEEKYSAKRQEVIEKCVQNLAAIQAEIAPTDLDDAIRIRDYAAKLQLGPPNPKPKDADVGKLESAVEELERQLADCKLEVDRVKTGSLQMDFRALMQTTKLRLTNAQPQIEVPLRITDIPSKNAVLVVQMTGLDDDQGDKKTEFAILDPRGKVLTSGISGVKIVFHVSSPIDGEGIYKLVLRDADTTGNTVHVSAQVGVASFK</sequence>
<proteinExistence type="predicted"/>
<name>A0A5C5WCY6_9BACT</name>
<dbReference type="AlphaFoldDB" id="A0A5C5WCY6"/>
<organism evidence="3 4">
    <name type="scientific">Rubripirellula amarantea</name>
    <dbReference type="NCBI Taxonomy" id="2527999"/>
    <lineage>
        <taxon>Bacteria</taxon>
        <taxon>Pseudomonadati</taxon>
        <taxon>Planctomycetota</taxon>
        <taxon>Planctomycetia</taxon>
        <taxon>Pirellulales</taxon>
        <taxon>Pirellulaceae</taxon>
        <taxon>Rubripirellula</taxon>
    </lineage>
</organism>
<accession>A0A5C5WCY6</accession>
<keyword evidence="4" id="KW-1185">Reference proteome</keyword>
<keyword evidence="2" id="KW-0732">Signal</keyword>
<dbReference type="RefSeq" id="WP_146517628.1">
    <property type="nucleotide sequence ID" value="NZ_SJPI01000005.1"/>
</dbReference>
<reference evidence="3 4" key="1">
    <citation type="submission" date="2019-02" db="EMBL/GenBank/DDBJ databases">
        <title>Deep-cultivation of Planctomycetes and their phenomic and genomic characterization uncovers novel biology.</title>
        <authorList>
            <person name="Wiegand S."/>
            <person name="Jogler M."/>
            <person name="Boedeker C."/>
            <person name="Pinto D."/>
            <person name="Vollmers J."/>
            <person name="Rivas-Marin E."/>
            <person name="Kohn T."/>
            <person name="Peeters S.H."/>
            <person name="Heuer A."/>
            <person name="Rast P."/>
            <person name="Oberbeckmann S."/>
            <person name="Bunk B."/>
            <person name="Jeske O."/>
            <person name="Meyerdierks A."/>
            <person name="Storesund J.E."/>
            <person name="Kallscheuer N."/>
            <person name="Luecker S."/>
            <person name="Lage O.M."/>
            <person name="Pohl T."/>
            <person name="Merkel B.J."/>
            <person name="Hornburger P."/>
            <person name="Mueller R.-W."/>
            <person name="Bruemmer F."/>
            <person name="Labrenz M."/>
            <person name="Spormann A.M."/>
            <person name="Op Den Camp H."/>
            <person name="Overmann J."/>
            <person name="Amann R."/>
            <person name="Jetten M.S.M."/>
            <person name="Mascher T."/>
            <person name="Medema M.H."/>
            <person name="Devos D.P."/>
            <person name="Kaster A.-K."/>
            <person name="Ovreas L."/>
            <person name="Rohde M."/>
            <person name="Galperin M.Y."/>
            <person name="Jogler C."/>
        </authorList>
    </citation>
    <scope>NUCLEOTIDE SEQUENCE [LARGE SCALE GENOMIC DNA]</scope>
    <source>
        <strain evidence="3 4">Pla22</strain>
    </source>
</reference>
<feature type="signal peptide" evidence="2">
    <location>
        <begin position="1"/>
        <end position="24"/>
    </location>
</feature>
<evidence type="ECO:0000313" key="3">
    <source>
        <dbReference type="EMBL" id="TWT47945.1"/>
    </source>
</evidence>
<evidence type="ECO:0000256" key="2">
    <source>
        <dbReference type="SAM" id="SignalP"/>
    </source>
</evidence>
<dbReference type="Proteomes" id="UP000316598">
    <property type="component" value="Unassembled WGS sequence"/>
</dbReference>
<gene>
    <name evidence="3" type="ORF">Pla22_52210</name>
</gene>
<dbReference type="EMBL" id="SJPI01000005">
    <property type="protein sequence ID" value="TWT47945.1"/>
    <property type="molecule type" value="Genomic_DNA"/>
</dbReference>
<feature type="chain" id="PRO_5022755674" description="Ig-like domain-containing protein" evidence="2">
    <location>
        <begin position="25"/>
        <end position="263"/>
    </location>
</feature>
<comment type="caution">
    <text evidence="3">The sequence shown here is derived from an EMBL/GenBank/DDBJ whole genome shotgun (WGS) entry which is preliminary data.</text>
</comment>
<keyword evidence="1" id="KW-0175">Coiled coil</keyword>
<evidence type="ECO:0000313" key="4">
    <source>
        <dbReference type="Proteomes" id="UP000316598"/>
    </source>
</evidence>
<evidence type="ECO:0000256" key="1">
    <source>
        <dbReference type="SAM" id="Coils"/>
    </source>
</evidence>